<feature type="binding site" evidence="19">
    <location>
        <position position="844"/>
    </location>
    <ligand>
        <name>Mn(2+)</name>
        <dbReference type="ChEBI" id="CHEBI:29035"/>
        <label>4</label>
    </ligand>
</feature>
<keyword evidence="5 19" id="KW-0055">Arginine biosynthesis</keyword>
<keyword evidence="9 19" id="KW-0677">Repeat</keyword>
<feature type="region of interest" description="Carboxyphosphate synthetic domain" evidence="19">
    <location>
        <begin position="1"/>
        <end position="403"/>
    </location>
</feature>
<feature type="domain" description="MGS-like" evidence="21">
    <location>
        <begin position="938"/>
        <end position="1075"/>
    </location>
</feature>
<dbReference type="NCBIfam" id="NF003671">
    <property type="entry name" value="PRK05294.1"/>
    <property type="match status" value="1"/>
</dbReference>
<keyword evidence="6 19" id="KW-0436">Ligase</keyword>
<evidence type="ECO:0000256" key="16">
    <source>
        <dbReference type="ARBA" id="ARBA00048816"/>
    </source>
</evidence>
<feature type="binding site" evidence="19">
    <location>
        <position position="285"/>
    </location>
    <ligand>
        <name>ATP</name>
        <dbReference type="ChEBI" id="CHEBI:30616"/>
        <label>1</label>
    </ligand>
</feature>
<feature type="binding site" evidence="19">
    <location>
        <position position="842"/>
    </location>
    <ligand>
        <name>Mg(2+)</name>
        <dbReference type="ChEBI" id="CHEBI:18420"/>
        <label>4</label>
    </ligand>
</feature>
<dbReference type="NCBIfam" id="NF009455">
    <property type="entry name" value="PRK12815.1"/>
    <property type="match status" value="1"/>
</dbReference>
<feature type="binding site" evidence="19">
    <location>
        <position position="129"/>
    </location>
    <ligand>
        <name>ATP</name>
        <dbReference type="ChEBI" id="CHEBI:30616"/>
        <label>1</label>
    </ligand>
</feature>
<feature type="region of interest" description="Carbamoyl phosphate synthetic domain" evidence="19">
    <location>
        <begin position="555"/>
        <end position="937"/>
    </location>
</feature>
<feature type="binding site" evidence="19">
    <location>
        <position position="242"/>
    </location>
    <ligand>
        <name>ATP</name>
        <dbReference type="ChEBI" id="CHEBI:30616"/>
        <label>1</label>
    </ligand>
</feature>
<dbReference type="EC" id="6.3.5.5" evidence="19"/>
<dbReference type="GO" id="GO:0004087">
    <property type="term" value="F:carbamoyl-phosphate synthase (ammonia) activity"/>
    <property type="evidence" value="ECO:0007669"/>
    <property type="project" value="UniProtKB-EC"/>
</dbReference>
<feature type="binding site" evidence="19">
    <location>
        <position position="299"/>
    </location>
    <ligand>
        <name>Mn(2+)</name>
        <dbReference type="ChEBI" id="CHEBI:29035"/>
        <label>1</label>
    </ligand>
</feature>
<feature type="binding site" evidence="19">
    <location>
        <position position="844"/>
    </location>
    <ligand>
        <name>Mg(2+)</name>
        <dbReference type="ChEBI" id="CHEBI:18420"/>
        <label>4</label>
    </ligand>
</feature>
<feature type="binding site" evidence="19">
    <location>
        <position position="754"/>
    </location>
    <ligand>
        <name>ATP</name>
        <dbReference type="ChEBI" id="CHEBI:30616"/>
        <label>2</label>
    </ligand>
</feature>
<feature type="binding site" evidence="19">
    <location>
        <position position="842"/>
    </location>
    <ligand>
        <name>Mg(2+)</name>
        <dbReference type="ChEBI" id="CHEBI:18420"/>
        <label>3</label>
    </ligand>
</feature>
<evidence type="ECO:0000256" key="10">
    <source>
        <dbReference type="ARBA" id="ARBA00022741"/>
    </source>
</evidence>
<accession>A0A1H6TY61</accession>
<comment type="domain">
    <text evidence="19">The large subunit is composed of 2 ATP-grasp domains that are involved in binding the 2 ATP molecules needed for carbamoyl phosphate synthesis. The N-terminal ATP-grasp domain (referred to as the carboxyphosphate synthetic component) catalyzes the ATP-dependent phosphorylation of hydrogencarbonate to carboxyphosphate and the subsequent nucleophilic attack by ammonia to form a carbamate intermediate. The C-terminal ATP-grasp domain (referred to as the carbamoyl phosphate synthetic component) then catalyzes the phosphorylation of carbamate with the second ATP to form the end product carbamoyl phosphate. The reactive and unstable enzyme intermediates are sequentially channeled from one active site to the next through the interior of the protein over a distance of at least 96 A.</text>
</comment>
<keyword evidence="13 19" id="KW-0665">Pyrimidine biosynthesis</keyword>
<dbReference type="STRING" id="529704.SAMN02927913_2008"/>
<comment type="cofactor">
    <cofactor evidence="19">
        <name>Mg(2+)</name>
        <dbReference type="ChEBI" id="CHEBI:18420"/>
    </cofactor>
    <cofactor evidence="19">
        <name>Mn(2+)</name>
        <dbReference type="ChEBI" id="CHEBI:29035"/>
    </cofactor>
    <text evidence="19">Binds 4 Mg(2+) or Mn(2+) ions per subunit.</text>
</comment>
<feature type="binding site" evidence="19">
    <location>
        <position position="208"/>
    </location>
    <ligand>
        <name>ATP</name>
        <dbReference type="ChEBI" id="CHEBI:30616"/>
        <label>1</label>
    </ligand>
</feature>
<dbReference type="FunFam" id="3.40.50.20:FF:000003">
    <property type="entry name" value="Carbamoyl-phosphate synthase large chain"/>
    <property type="match status" value="1"/>
</dbReference>
<feature type="binding site" evidence="19">
    <location>
        <position position="175"/>
    </location>
    <ligand>
        <name>ATP</name>
        <dbReference type="ChEBI" id="CHEBI:30616"/>
        <label>1</label>
    </ligand>
</feature>
<feature type="binding site" evidence="19">
    <location>
        <position position="285"/>
    </location>
    <ligand>
        <name>Mg(2+)</name>
        <dbReference type="ChEBI" id="CHEBI:18420"/>
        <label>1</label>
    </ligand>
</feature>
<feature type="binding site" evidence="19">
    <location>
        <position position="842"/>
    </location>
    <ligand>
        <name>Mn(2+)</name>
        <dbReference type="ChEBI" id="CHEBI:29035"/>
        <label>4</label>
    </ligand>
</feature>
<dbReference type="SMART" id="SM00851">
    <property type="entry name" value="MGS"/>
    <property type="match status" value="1"/>
</dbReference>
<keyword evidence="7 19" id="KW-0028">Amino-acid biosynthesis</keyword>
<dbReference type="Pfam" id="PF02787">
    <property type="entry name" value="CPSase_L_D3"/>
    <property type="match status" value="1"/>
</dbReference>
<reference evidence="22 23" key="1">
    <citation type="submission" date="2016-10" db="EMBL/GenBank/DDBJ databases">
        <authorList>
            <person name="de Groot N.N."/>
        </authorList>
    </citation>
    <scope>NUCLEOTIDE SEQUENCE [LARGE SCALE GENOMIC DNA]</scope>
    <source>
        <strain evidence="22 23">DSM 26515</strain>
    </source>
</reference>
<dbReference type="HAMAP" id="MF_01210_B">
    <property type="entry name" value="CPSase_L_chain_B"/>
    <property type="match status" value="1"/>
</dbReference>
<dbReference type="HAMAP" id="MF_01210_A">
    <property type="entry name" value="CPSase_L_chain_A"/>
    <property type="match status" value="1"/>
</dbReference>
<dbReference type="InterPro" id="IPR005480">
    <property type="entry name" value="CPSase_lsu_oligo"/>
</dbReference>
<feature type="binding site" evidence="19">
    <location>
        <position position="285"/>
    </location>
    <ligand>
        <name>Mn(2+)</name>
        <dbReference type="ChEBI" id="CHEBI:29035"/>
        <label>1</label>
    </ligand>
</feature>
<dbReference type="InterPro" id="IPR033937">
    <property type="entry name" value="MGS_CPS_CarB"/>
</dbReference>
<evidence type="ECO:0000256" key="8">
    <source>
        <dbReference type="ARBA" id="ARBA00022723"/>
    </source>
</evidence>
<dbReference type="GO" id="GO:0005737">
    <property type="term" value="C:cytoplasm"/>
    <property type="evidence" value="ECO:0007669"/>
    <property type="project" value="TreeGrafter"/>
</dbReference>
<dbReference type="NCBIfam" id="TIGR01369">
    <property type="entry name" value="CPSaseII_lrg"/>
    <property type="match status" value="1"/>
</dbReference>
<comment type="pathway">
    <text evidence="2 19">Pyrimidine metabolism; UMP biosynthesis via de novo pathway; (S)-dihydroorotate from bicarbonate: step 1/3.</text>
</comment>
<evidence type="ECO:0000313" key="22">
    <source>
        <dbReference type="EMBL" id="SEI82187.1"/>
    </source>
</evidence>
<dbReference type="FunFam" id="3.30.1490.20:FF:000001">
    <property type="entry name" value="Carbamoyl-phosphate synthase large chain"/>
    <property type="match status" value="1"/>
</dbReference>
<evidence type="ECO:0000256" key="11">
    <source>
        <dbReference type="ARBA" id="ARBA00022840"/>
    </source>
</evidence>
<keyword evidence="14" id="KW-0464">Manganese</keyword>
<feature type="binding site" evidence="19">
    <location>
        <position position="842"/>
    </location>
    <ligand>
        <name>Mn(2+)</name>
        <dbReference type="ChEBI" id="CHEBI:29035"/>
        <label>3</label>
    </ligand>
</feature>
<dbReference type="InterPro" id="IPR005479">
    <property type="entry name" value="CPAse_ATP-bd"/>
</dbReference>
<feature type="binding site" evidence="19">
    <location>
        <position position="756"/>
    </location>
    <ligand>
        <name>ATP</name>
        <dbReference type="ChEBI" id="CHEBI:30616"/>
        <label>2</label>
    </ligand>
</feature>
<proteinExistence type="inferred from homology"/>
<dbReference type="Pfam" id="PF02786">
    <property type="entry name" value="CPSase_L_D2"/>
    <property type="match status" value="2"/>
</dbReference>
<feature type="binding site" evidence="19">
    <location>
        <position position="210"/>
    </location>
    <ligand>
        <name>ATP</name>
        <dbReference type="ChEBI" id="CHEBI:30616"/>
        <label>1</label>
    </ligand>
</feature>
<feature type="binding site" evidence="19">
    <location>
        <position position="176"/>
    </location>
    <ligand>
        <name>ATP</name>
        <dbReference type="ChEBI" id="CHEBI:30616"/>
        <label>1</label>
    </ligand>
</feature>
<dbReference type="Pfam" id="PF25596">
    <property type="entry name" value="CPSase_L_D1"/>
    <property type="match status" value="2"/>
</dbReference>
<feature type="binding site" evidence="19">
    <location>
        <position position="299"/>
    </location>
    <ligand>
        <name>Mg(2+)</name>
        <dbReference type="ChEBI" id="CHEBI:18420"/>
        <label>2</label>
    </ligand>
</feature>
<feature type="binding site" evidence="19">
    <location>
        <position position="790"/>
    </location>
    <ligand>
        <name>ATP</name>
        <dbReference type="ChEBI" id="CHEBI:30616"/>
        <label>2</label>
    </ligand>
</feature>
<keyword evidence="12" id="KW-0460">Magnesium</keyword>
<feature type="region of interest" description="Allosteric domain" evidence="19">
    <location>
        <begin position="938"/>
        <end position="1075"/>
    </location>
</feature>
<dbReference type="PROSITE" id="PS51257">
    <property type="entry name" value="PROKAR_LIPOPROTEIN"/>
    <property type="match status" value="1"/>
</dbReference>
<feature type="binding site" evidence="19">
    <location>
        <position position="842"/>
    </location>
    <ligand>
        <name>ATP</name>
        <dbReference type="ChEBI" id="CHEBI:30616"/>
        <label>2</label>
    </ligand>
</feature>
<dbReference type="PANTHER" id="PTHR11405">
    <property type="entry name" value="CARBAMOYLTRANSFERASE FAMILY MEMBER"/>
    <property type="match status" value="1"/>
</dbReference>
<feature type="binding site" evidence="19">
    <location>
        <position position="243"/>
    </location>
    <ligand>
        <name>ATP</name>
        <dbReference type="ChEBI" id="CHEBI:30616"/>
        <label>1</label>
    </ligand>
</feature>
<evidence type="ECO:0000256" key="17">
    <source>
        <dbReference type="ARBA" id="ARBA00057223"/>
    </source>
</evidence>
<keyword evidence="10 19" id="KW-0547">Nucleotide-binding</keyword>
<feature type="binding site" evidence="19">
    <location>
        <position position="241"/>
    </location>
    <ligand>
        <name>ATP</name>
        <dbReference type="ChEBI" id="CHEBI:30616"/>
        <label>1</label>
    </ligand>
</feature>
<comment type="cofactor">
    <cofactor evidence="1">
        <name>Mn(2+)</name>
        <dbReference type="ChEBI" id="CHEBI:29035"/>
    </cofactor>
</comment>
<feature type="binding site" evidence="19">
    <location>
        <position position="830"/>
    </location>
    <ligand>
        <name>Mg(2+)</name>
        <dbReference type="ChEBI" id="CHEBI:18420"/>
        <label>3</label>
    </ligand>
</feature>
<dbReference type="PROSITE" id="PS00867">
    <property type="entry name" value="CPSASE_2"/>
    <property type="match status" value="2"/>
</dbReference>
<evidence type="ECO:0000313" key="23">
    <source>
        <dbReference type="Proteomes" id="UP000199420"/>
    </source>
</evidence>
<organism evidence="22 23">
    <name type="scientific">Frateuria terrea</name>
    <dbReference type="NCBI Taxonomy" id="529704"/>
    <lineage>
        <taxon>Bacteria</taxon>
        <taxon>Pseudomonadati</taxon>
        <taxon>Pseudomonadota</taxon>
        <taxon>Gammaproteobacteria</taxon>
        <taxon>Lysobacterales</taxon>
        <taxon>Rhodanobacteraceae</taxon>
        <taxon>Frateuria</taxon>
    </lineage>
</organism>
<dbReference type="SUPFAM" id="SSF48108">
    <property type="entry name" value="Carbamoyl phosphate synthetase, large subunit connection domain"/>
    <property type="match status" value="1"/>
</dbReference>
<feature type="binding site" evidence="19">
    <location>
        <position position="301"/>
    </location>
    <ligand>
        <name>Mn(2+)</name>
        <dbReference type="ChEBI" id="CHEBI:29035"/>
        <label>2</label>
    </ligand>
</feature>
<dbReference type="InterPro" id="IPR058047">
    <property type="entry name" value="CPSase_preATP-grasp"/>
</dbReference>
<feature type="binding site" evidence="19">
    <location>
        <position position="787"/>
    </location>
    <ligand>
        <name>ATP</name>
        <dbReference type="ChEBI" id="CHEBI:30616"/>
        <label>2</label>
    </ligand>
</feature>
<dbReference type="GO" id="GO:0004088">
    <property type="term" value="F:carbamoyl-phosphate synthase (glutamine-hydrolyzing) activity"/>
    <property type="evidence" value="ECO:0007669"/>
    <property type="project" value="UniProtKB-UniRule"/>
</dbReference>
<evidence type="ECO:0000256" key="15">
    <source>
        <dbReference type="ARBA" id="ARBA00047359"/>
    </source>
</evidence>
<comment type="caution">
    <text evidence="19">Lacks conserved residue(s) required for the propagation of feature annotation.</text>
</comment>
<feature type="domain" description="ATP-grasp" evidence="20">
    <location>
        <begin position="133"/>
        <end position="328"/>
    </location>
</feature>
<feature type="binding site" evidence="19">
    <location>
        <position position="715"/>
    </location>
    <ligand>
        <name>ATP</name>
        <dbReference type="ChEBI" id="CHEBI:30616"/>
        <label>2</label>
    </ligand>
</feature>
<dbReference type="GO" id="GO:0005524">
    <property type="term" value="F:ATP binding"/>
    <property type="evidence" value="ECO:0007669"/>
    <property type="project" value="UniProtKB-UniRule"/>
</dbReference>
<dbReference type="InterPro" id="IPR036897">
    <property type="entry name" value="CarbamoylP_synth_lsu_oligo_sf"/>
</dbReference>
<comment type="function">
    <text evidence="17 19">Large subunit of the glutamine-dependent carbamoyl phosphate synthetase (CPSase). CPSase catalyzes the formation of carbamoyl phosphate from the ammonia moiety of glutamine, carbonate, and phosphate donated by ATP, constituting the first step of 2 biosynthetic pathways, one leading to arginine and/or urea and the other to pyrimidine nucleotides. The large subunit (synthetase) binds the substrates ammonia (free or transferred from glutamine from the small subunit), hydrogencarbonate and ATP and carries out an ATP-coupled ligase reaction, activating hydrogencarbonate by forming carboxy phosphate which reacts with ammonia to form carbamoyl phosphate.</text>
</comment>
<dbReference type="GO" id="GO:0046872">
    <property type="term" value="F:metal ion binding"/>
    <property type="evidence" value="ECO:0007669"/>
    <property type="project" value="UniProtKB-KW"/>
</dbReference>
<dbReference type="FunFam" id="3.40.50.20:FF:000001">
    <property type="entry name" value="Carbamoyl-phosphate synthase large chain"/>
    <property type="match status" value="1"/>
</dbReference>
<comment type="catalytic activity">
    <reaction evidence="16 19">
        <text>hydrogencarbonate + L-glutamine + 2 ATP + H2O = carbamoyl phosphate + L-glutamate + 2 ADP + phosphate + 2 H(+)</text>
        <dbReference type="Rhea" id="RHEA:18633"/>
        <dbReference type="ChEBI" id="CHEBI:15377"/>
        <dbReference type="ChEBI" id="CHEBI:15378"/>
        <dbReference type="ChEBI" id="CHEBI:17544"/>
        <dbReference type="ChEBI" id="CHEBI:29985"/>
        <dbReference type="ChEBI" id="CHEBI:30616"/>
        <dbReference type="ChEBI" id="CHEBI:43474"/>
        <dbReference type="ChEBI" id="CHEBI:58228"/>
        <dbReference type="ChEBI" id="CHEBI:58359"/>
        <dbReference type="ChEBI" id="CHEBI:456216"/>
        <dbReference type="EC" id="6.3.5.5"/>
    </reaction>
</comment>
<evidence type="ECO:0000256" key="2">
    <source>
        <dbReference type="ARBA" id="ARBA00004812"/>
    </source>
</evidence>
<dbReference type="Proteomes" id="UP000199420">
    <property type="component" value="Unassembled WGS sequence"/>
</dbReference>
<dbReference type="InterPro" id="IPR005483">
    <property type="entry name" value="CPSase_dom"/>
</dbReference>
<comment type="catalytic activity">
    <reaction evidence="15 19">
        <text>hydrogencarbonate + NH4(+) + 2 ATP = carbamoyl phosphate + 2 ADP + phosphate + 2 H(+)</text>
        <dbReference type="Rhea" id="RHEA:18029"/>
        <dbReference type="ChEBI" id="CHEBI:15378"/>
        <dbReference type="ChEBI" id="CHEBI:17544"/>
        <dbReference type="ChEBI" id="CHEBI:28938"/>
        <dbReference type="ChEBI" id="CHEBI:30616"/>
        <dbReference type="ChEBI" id="CHEBI:43474"/>
        <dbReference type="ChEBI" id="CHEBI:58228"/>
        <dbReference type="ChEBI" id="CHEBI:456216"/>
        <dbReference type="EC" id="6.3.4.16"/>
    </reaction>
</comment>
<dbReference type="InterPro" id="IPR011607">
    <property type="entry name" value="MGS-like_dom"/>
</dbReference>
<dbReference type="InterPro" id="IPR036914">
    <property type="entry name" value="MGS-like_dom_sf"/>
</dbReference>
<keyword evidence="11 19" id="KW-0067">ATP-binding</keyword>
<dbReference type="InterPro" id="IPR016185">
    <property type="entry name" value="PreATP-grasp_dom_sf"/>
</dbReference>
<evidence type="ECO:0000256" key="19">
    <source>
        <dbReference type="HAMAP-Rule" id="MF_01210"/>
    </source>
</evidence>
<evidence type="ECO:0000256" key="4">
    <source>
        <dbReference type="ARBA" id="ARBA00009799"/>
    </source>
</evidence>
<dbReference type="FunFam" id="3.30.470.20:FF:000007">
    <property type="entry name" value="Carbamoyl-phosphate synthase large chain"/>
    <property type="match status" value="1"/>
</dbReference>
<evidence type="ECO:0000256" key="14">
    <source>
        <dbReference type="ARBA" id="ARBA00023211"/>
    </source>
</evidence>
<dbReference type="OrthoDB" id="9804197at2"/>
<dbReference type="EMBL" id="FNYC01000003">
    <property type="protein sequence ID" value="SEI82187.1"/>
    <property type="molecule type" value="Genomic_DNA"/>
</dbReference>
<keyword evidence="8" id="KW-0479">Metal-binding</keyword>
<dbReference type="GO" id="GO:0006526">
    <property type="term" value="P:L-arginine biosynthetic process"/>
    <property type="evidence" value="ECO:0007669"/>
    <property type="project" value="UniProtKB-UniRule"/>
</dbReference>
<feature type="binding site" evidence="19">
    <location>
        <position position="789"/>
    </location>
    <ligand>
        <name>ATP</name>
        <dbReference type="ChEBI" id="CHEBI:30616"/>
        <label>2</label>
    </ligand>
</feature>
<feature type="binding site" evidence="19">
    <location>
        <position position="830"/>
    </location>
    <ligand>
        <name>Mn(2+)</name>
        <dbReference type="ChEBI" id="CHEBI:29035"/>
        <label>3</label>
    </ligand>
</feature>
<dbReference type="EC" id="6.3.4.16" evidence="19"/>
<feature type="domain" description="ATP-grasp" evidence="20">
    <location>
        <begin position="679"/>
        <end position="871"/>
    </location>
</feature>
<evidence type="ECO:0000259" key="21">
    <source>
        <dbReference type="PROSITE" id="PS51855"/>
    </source>
</evidence>
<evidence type="ECO:0000256" key="6">
    <source>
        <dbReference type="ARBA" id="ARBA00022598"/>
    </source>
</evidence>
<dbReference type="Gene3D" id="3.30.470.20">
    <property type="entry name" value="ATP-grasp fold, B domain"/>
    <property type="match status" value="2"/>
</dbReference>
<dbReference type="RefSeq" id="WP_091336424.1">
    <property type="nucleotide sequence ID" value="NZ_FNYC01000003.1"/>
</dbReference>
<dbReference type="FunFam" id="3.30.470.20:FF:000013">
    <property type="entry name" value="Carbamoyl-phosphate synthase large chain"/>
    <property type="match status" value="1"/>
</dbReference>
<feature type="binding site" evidence="19">
    <location>
        <position position="215"/>
    </location>
    <ligand>
        <name>ATP</name>
        <dbReference type="ChEBI" id="CHEBI:30616"/>
        <label>1</label>
    </ligand>
</feature>
<name>A0A1H6TY61_9GAMM</name>
<dbReference type="InterPro" id="IPR006275">
    <property type="entry name" value="CPSase_lsu"/>
</dbReference>
<sequence>MPKRTDIKSVLIIGAGPIVIGQACEFDYSGAQACKALREEGYRVILVNSNPATIMTDPEMADAVYIEPINWQTVERIIAKEKPDAVLPTMGGQTALNCALDLADHGVLEKHGVELIGASRDAIRMAEDRELFKQAMAEIGLECPKAEVARSYEQAVGIQAKVGFPTIIRPSFTLGGSGGGIAYNVEEFEEIVKRGLELSPVHEVLVEESVLGWKEFEMEVVRDTADNCIIVCSIENLDPMGVHTGDSITVAPAQTLTDKEYQRLRDASLAVLRKIGVDTGGSNVQFGINTENGRVVVIEMNPRVSRSSALASKATGFPIAKVAAKLAVGYTLDELKNDITGGLTPASFEPTIDYVVTKIPRFAFEKFPSADARLTTQMKSVGEVMAMGRTFHESLQKALRGLEIGKTGLNPTGLDLTTADGLATVRRELREPRPERVFYVADAFRAGLSLEEIHDCSRIDPWFLAAFEDIVLTEKEVRAQGLTALNAPRMRELKRMGFADARIAQLLNTDEAAVRHLRHTLGVRPVYKRVDSCAAEFATSTAYMYSTYEEECESNPTDREKIVVLGGGPNRIGQGIEFDYCCVHAALALREDGFETIMVNCNPETVSTDYDTSDRLYFEPLTLEDVLEIVELEKPKGVIVQYGGQTPLKLARALEAAGVPVIGTSPDSIDLAEDRERFQQMIHKLGLRQPPNRTARNADEALALAREIGYPLVVRPSYVLGGRAMEVVYDDADLSRYIREAVQVSNDSPVLLDRFLDHAVEVDVDIIADAEGNVLVGGIMEHIEEAGVHSGDSSCSLPPYSLSTEIQDELRRQAAAMAKELKVIGLMNTQFAIQGDTVYILEVNPRASRTVPFVSKATGVPLAKIAARCMAGRTLPSQGATKEIIPGYFSVKEAIFPFLKFQNVDPILGPEMRSTGEVMGVGRQFGAAFARGHEAAGIKAPSEGKVFLSVRDADKERLLPVAKEVLARGFNLVATGGTAAFLNEHGVPCERINKVLEGRPHIVDLIKNGEIVYIVNTTEGKQAIADSFSIRREALQQRVTYSTTVAGARALVHSLDFHGEADVHSLQELHKELSA</sequence>
<dbReference type="Gene3D" id="3.40.50.20">
    <property type="match status" value="2"/>
</dbReference>
<dbReference type="GO" id="GO:0044205">
    <property type="term" value="P:'de novo' UMP biosynthetic process"/>
    <property type="evidence" value="ECO:0007669"/>
    <property type="project" value="UniProtKB-UniRule"/>
</dbReference>
<dbReference type="UniPathway" id="UPA00070">
    <property type="reaction ID" value="UER00115"/>
</dbReference>
<dbReference type="GO" id="GO:0006541">
    <property type="term" value="P:glutamine metabolic process"/>
    <property type="evidence" value="ECO:0007669"/>
    <property type="project" value="TreeGrafter"/>
</dbReference>
<feature type="binding site" evidence="19">
    <location>
        <position position="301"/>
    </location>
    <ligand>
        <name>Mg(2+)</name>
        <dbReference type="ChEBI" id="CHEBI:18420"/>
        <label>2</label>
    </ligand>
</feature>
<dbReference type="SMART" id="SM01096">
    <property type="entry name" value="CPSase_L_D3"/>
    <property type="match status" value="1"/>
</dbReference>
<evidence type="ECO:0000256" key="5">
    <source>
        <dbReference type="ARBA" id="ARBA00022571"/>
    </source>
</evidence>
<feature type="binding site" evidence="19">
    <location>
        <position position="788"/>
    </location>
    <ligand>
        <name>ATP</name>
        <dbReference type="ChEBI" id="CHEBI:30616"/>
        <label>2</label>
    </ligand>
</feature>
<dbReference type="PROSITE" id="PS00866">
    <property type="entry name" value="CPSASE_1"/>
    <property type="match status" value="1"/>
</dbReference>
<feature type="binding site" evidence="19">
    <location>
        <position position="299"/>
    </location>
    <ligand>
        <name>ATP</name>
        <dbReference type="ChEBI" id="CHEBI:30616"/>
        <label>1</label>
    </ligand>
</feature>
<dbReference type="InterPro" id="IPR011761">
    <property type="entry name" value="ATP-grasp"/>
</dbReference>
<keyword evidence="23" id="KW-1185">Reference proteome</keyword>
<feature type="binding site" evidence="19">
    <location>
        <position position="169"/>
    </location>
    <ligand>
        <name>ATP</name>
        <dbReference type="ChEBI" id="CHEBI:30616"/>
        <label>1</label>
    </ligand>
</feature>
<comment type="similarity">
    <text evidence="4 19">Belongs to the CarB family.</text>
</comment>
<feature type="binding site" evidence="19">
    <location>
        <position position="830"/>
    </location>
    <ligand>
        <name>ATP</name>
        <dbReference type="ChEBI" id="CHEBI:30616"/>
        <label>2</label>
    </ligand>
</feature>
<evidence type="ECO:0000256" key="13">
    <source>
        <dbReference type="ARBA" id="ARBA00022975"/>
    </source>
</evidence>
<dbReference type="UniPathway" id="UPA00068">
    <property type="reaction ID" value="UER00171"/>
</dbReference>
<dbReference type="SUPFAM" id="SSF52440">
    <property type="entry name" value="PreATP-grasp domain"/>
    <property type="match status" value="2"/>
</dbReference>
<dbReference type="AlphaFoldDB" id="A0A1H6TY61"/>
<dbReference type="Gene3D" id="1.10.1030.10">
    <property type="entry name" value="Carbamoyl-phosphate synthetase, large subunit oligomerisation domain"/>
    <property type="match status" value="1"/>
</dbReference>
<evidence type="ECO:0000256" key="9">
    <source>
        <dbReference type="ARBA" id="ARBA00022737"/>
    </source>
</evidence>
<dbReference type="PRINTS" id="PR00098">
    <property type="entry name" value="CPSASE"/>
</dbReference>
<evidence type="ECO:0000256" key="1">
    <source>
        <dbReference type="ARBA" id="ARBA00001936"/>
    </source>
</evidence>
<evidence type="ECO:0000256" key="7">
    <source>
        <dbReference type="ARBA" id="ARBA00022605"/>
    </source>
</evidence>
<feature type="binding site" evidence="19">
    <location>
        <position position="299"/>
    </location>
    <ligand>
        <name>Mg(2+)</name>
        <dbReference type="ChEBI" id="CHEBI:18420"/>
        <label>1</label>
    </ligand>
</feature>
<dbReference type="PANTHER" id="PTHR11405:SF53">
    <property type="entry name" value="CARBAMOYL-PHOSPHATE SYNTHASE [AMMONIA], MITOCHONDRIAL"/>
    <property type="match status" value="1"/>
</dbReference>
<gene>
    <name evidence="19" type="primary">carB</name>
    <name evidence="22" type="ORF">SAMN04487997_1716</name>
</gene>
<feature type="binding site" evidence="19">
    <location>
        <position position="761"/>
    </location>
    <ligand>
        <name>ATP</name>
        <dbReference type="ChEBI" id="CHEBI:30616"/>
        <label>2</label>
    </ligand>
</feature>
<dbReference type="Gene3D" id="3.40.50.1380">
    <property type="entry name" value="Methylglyoxal synthase-like domain"/>
    <property type="match status" value="1"/>
</dbReference>
<feature type="binding site" evidence="19">
    <location>
        <position position="299"/>
    </location>
    <ligand>
        <name>Mn(2+)</name>
        <dbReference type="ChEBI" id="CHEBI:29035"/>
        <label>2</label>
    </ligand>
</feature>
<evidence type="ECO:0000256" key="12">
    <source>
        <dbReference type="ARBA" id="ARBA00022842"/>
    </source>
</evidence>
<dbReference type="Pfam" id="PF02142">
    <property type="entry name" value="MGS"/>
    <property type="match status" value="1"/>
</dbReference>
<dbReference type="PROSITE" id="PS50975">
    <property type="entry name" value="ATP_GRASP"/>
    <property type="match status" value="2"/>
</dbReference>
<dbReference type="FunFam" id="1.10.1030.10:FF:000002">
    <property type="entry name" value="Carbamoyl-phosphate synthase large chain"/>
    <property type="match status" value="1"/>
</dbReference>
<dbReference type="SUPFAM" id="SSF52335">
    <property type="entry name" value="Methylglyoxal synthase-like"/>
    <property type="match status" value="1"/>
</dbReference>
<comment type="subunit">
    <text evidence="18 19">Composed of two chains; the small (or glutamine) chain promotes the hydrolysis of glutamine to ammonia, which is used by the large (or ammonia) chain to synthesize carbamoyl phosphate. Tetramer of heterodimers (alpha,beta)4.</text>
</comment>
<comment type="pathway">
    <text evidence="3 19">Amino-acid biosynthesis; L-arginine biosynthesis; carbamoyl phosphate from bicarbonate: step 1/1.</text>
</comment>
<dbReference type="CDD" id="cd01424">
    <property type="entry name" value="MGS_CPS_II"/>
    <property type="match status" value="1"/>
</dbReference>
<protein>
    <recommendedName>
        <fullName evidence="19">Carbamoyl phosphate synthase large chain</fullName>
        <ecNumber evidence="19">6.3.4.16</ecNumber>
        <ecNumber evidence="19">6.3.5.5</ecNumber>
    </recommendedName>
    <alternativeName>
        <fullName evidence="19">Carbamoyl phosphate synthetase ammonia chain</fullName>
    </alternativeName>
</protein>
<dbReference type="SUPFAM" id="SSF56059">
    <property type="entry name" value="Glutathione synthetase ATP-binding domain-like"/>
    <property type="match status" value="2"/>
</dbReference>
<evidence type="ECO:0000259" key="20">
    <source>
        <dbReference type="PROSITE" id="PS50975"/>
    </source>
</evidence>
<evidence type="ECO:0000256" key="3">
    <source>
        <dbReference type="ARBA" id="ARBA00005077"/>
    </source>
</evidence>
<dbReference type="PROSITE" id="PS51855">
    <property type="entry name" value="MGS"/>
    <property type="match status" value="1"/>
</dbReference>
<evidence type="ECO:0000256" key="18">
    <source>
        <dbReference type="ARBA" id="ARBA00062056"/>
    </source>
</evidence>